<evidence type="ECO:0000256" key="1">
    <source>
        <dbReference type="ARBA" id="ARBA00004706"/>
    </source>
</evidence>
<dbReference type="Pfam" id="PF00206">
    <property type="entry name" value="Lyase_1"/>
    <property type="match status" value="1"/>
</dbReference>
<comment type="pathway">
    <text evidence="1 12">Purine metabolism; IMP biosynthesis via de novo pathway; 5-amino-1-(5-phospho-D-ribosyl)imidazole-4-carboxamide from 5-amino-1-(5-phospho-D-ribosyl)imidazole-4-carboxylate: step 2/2.</text>
</comment>
<dbReference type="InterPro" id="IPR008948">
    <property type="entry name" value="L-Aspartase-like"/>
</dbReference>
<dbReference type="SUPFAM" id="SSF48557">
    <property type="entry name" value="L-aspartase-like"/>
    <property type="match status" value="1"/>
</dbReference>
<comment type="caution">
    <text evidence="14">The sequence shown here is derived from an EMBL/GenBank/DDBJ whole genome shotgun (WGS) entry which is preliminary data.</text>
</comment>
<dbReference type="InterPro" id="IPR020557">
    <property type="entry name" value="Fumarate_lyase_CS"/>
</dbReference>
<evidence type="ECO:0000259" key="13">
    <source>
        <dbReference type="SMART" id="SM00998"/>
    </source>
</evidence>
<evidence type="ECO:0000256" key="9">
    <source>
        <dbReference type="ARBA" id="ARBA00030717"/>
    </source>
</evidence>
<dbReference type="GO" id="GO:0005829">
    <property type="term" value="C:cytosol"/>
    <property type="evidence" value="ECO:0007669"/>
    <property type="project" value="TreeGrafter"/>
</dbReference>
<dbReference type="UniPathway" id="UPA00074">
    <property type="reaction ID" value="UER00132"/>
</dbReference>
<evidence type="ECO:0000256" key="6">
    <source>
        <dbReference type="ARBA" id="ARBA00022755"/>
    </source>
</evidence>
<name>A0A660SKL5_UNCW3</name>
<evidence type="ECO:0000256" key="4">
    <source>
        <dbReference type="ARBA" id="ARBA00012339"/>
    </source>
</evidence>
<keyword evidence="6 12" id="KW-0658">Purine biosynthesis</keyword>
<evidence type="ECO:0000256" key="10">
    <source>
        <dbReference type="ARBA" id="ARBA00049115"/>
    </source>
</evidence>
<dbReference type="Pfam" id="PF10397">
    <property type="entry name" value="ADSL_C"/>
    <property type="match status" value="1"/>
</dbReference>
<dbReference type="InterPro" id="IPR024083">
    <property type="entry name" value="Fumarase/histidase_N"/>
</dbReference>
<dbReference type="Gene3D" id="1.20.200.10">
    <property type="entry name" value="Fumarase/aspartase (Central domain)"/>
    <property type="match status" value="1"/>
</dbReference>
<evidence type="ECO:0000256" key="11">
    <source>
        <dbReference type="NCBIfam" id="TIGR00928"/>
    </source>
</evidence>
<comment type="similarity">
    <text evidence="3 12">Belongs to the lyase 1 family. Adenylosuccinate lyase subfamily.</text>
</comment>
<dbReference type="Proteomes" id="UP000268469">
    <property type="component" value="Unassembled WGS sequence"/>
</dbReference>
<dbReference type="EC" id="4.3.2.2" evidence="4 11"/>
<feature type="domain" description="Adenylosuccinate lyase C-terminal" evidence="13">
    <location>
        <begin position="347"/>
        <end position="427"/>
    </location>
</feature>
<dbReference type="AlphaFoldDB" id="A0A660SKL5"/>
<keyword evidence="7 12" id="KW-0456">Lyase</keyword>
<reference evidence="14 15" key="1">
    <citation type="submission" date="2018-06" db="EMBL/GenBank/DDBJ databases">
        <title>Extensive metabolic versatility and redundancy in microbially diverse, dynamic hydrothermal sediments.</title>
        <authorList>
            <person name="Dombrowski N."/>
            <person name="Teske A."/>
            <person name="Baker B.J."/>
        </authorList>
    </citation>
    <scope>NUCLEOTIDE SEQUENCE [LARGE SCALE GENOMIC DNA]</scope>
    <source>
        <strain evidence="14">B36_G15</strain>
    </source>
</reference>
<evidence type="ECO:0000313" key="15">
    <source>
        <dbReference type="Proteomes" id="UP000268469"/>
    </source>
</evidence>
<dbReference type="PANTHER" id="PTHR43172:SF1">
    <property type="entry name" value="ADENYLOSUCCINATE LYASE"/>
    <property type="match status" value="1"/>
</dbReference>
<evidence type="ECO:0000256" key="7">
    <source>
        <dbReference type="ARBA" id="ARBA00023239"/>
    </source>
</evidence>
<proteinExistence type="inferred from homology"/>
<dbReference type="NCBIfam" id="TIGR00928">
    <property type="entry name" value="purB"/>
    <property type="match status" value="1"/>
</dbReference>
<dbReference type="EMBL" id="QNBE01000011">
    <property type="protein sequence ID" value="RKX71348.1"/>
    <property type="molecule type" value="Genomic_DNA"/>
</dbReference>
<dbReference type="PROSITE" id="PS00163">
    <property type="entry name" value="FUMARATE_LYASES"/>
    <property type="match status" value="1"/>
</dbReference>
<sequence>MIPRYLTELAEIWTEEAKIKRWLLIEAELAKVEEKLGIIPKGVSRGVRDLKIRPERIAEIERETGHDIIAFLSAVKEKIGRRADYIHFGITSYDLVDTGLSLALREAGILIRKELKTLARILREKAKRYQNLPIMGRTHGMFAEPTQLGLKFLSFYEETRRNIERLDQAIEAISYGKISGAVGTYSQLPPKVERLVLRRLKLKPEPVSSQIVPRDRHAQLLSTLALIGAGLERIGLEIRLLSRSEVGELEEPFGKKQRGSSAMPHKRNPILSERITGLARLLRSYLISALENIALWHERDISHSSVERIILPDATILCHYLIRLTIKVVKGLRINEARIGENLKRAYGIFFSQRLMLTLIKKGRDKDWVYRKIQSLSFSALAGKRDLRSVVEEDKEMAGILTKEELDRIFSFTELLKNTKTIYRRVLNPTPE</sequence>
<protein>
    <recommendedName>
        <fullName evidence="5 11">Adenylosuccinate lyase</fullName>
        <shortName evidence="12">ASL</shortName>
        <ecNumber evidence="4 11">4.3.2.2</ecNumber>
    </recommendedName>
    <alternativeName>
        <fullName evidence="9 12">Adenylosuccinase</fullName>
    </alternativeName>
</protein>
<dbReference type="GO" id="GO:0044208">
    <property type="term" value="P:'de novo' AMP biosynthetic process"/>
    <property type="evidence" value="ECO:0007669"/>
    <property type="project" value="UniProtKB-UniPathway"/>
</dbReference>
<comment type="pathway">
    <text evidence="2 12">Purine metabolism; AMP biosynthesis via de novo pathway; AMP from IMP: step 2/2.</text>
</comment>
<dbReference type="InterPro" id="IPR019468">
    <property type="entry name" value="AdenyloSucc_lyase_C"/>
</dbReference>
<dbReference type="InterPro" id="IPR004769">
    <property type="entry name" value="Pur_lyase"/>
</dbReference>
<dbReference type="GO" id="GO:0006189">
    <property type="term" value="P:'de novo' IMP biosynthetic process"/>
    <property type="evidence" value="ECO:0007669"/>
    <property type="project" value="UniProtKB-UniPathway"/>
</dbReference>
<dbReference type="GO" id="GO:0004018">
    <property type="term" value="F:N6-(1,2-dicarboxyethyl)AMP AMP-lyase (fumarate-forming) activity"/>
    <property type="evidence" value="ECO:0007669"/>
    <property type="project" value="UniProtKB-UniRule"/>
</dbReference>
<evidence type="ECO:0000313" key="14">
    <source>
        <dbReference type="EMBL" id="RKX71348.1"/>
    </source>
</evidence>
<evidence type="ECO:0000256" key="5">
    <source>
        <dbReference type="ARBA" id="ARBA00017058"/>
    </source>
</evidence>
<evidence type="ECO:0000256" key="8">
    <source>
        <dbReference type="ARBA" id="ARBA00024477"/>
    </source>
</evidence>
<gene>
    <name evidence="14" type="ORF">DRP53_01920</name>
</gene>
<dbReference type="PANTHER" id="PTHR43172">
    <property type="entry name" value="ADENYLOSUCCINATE LYASE"/>
    <property type="match status" value="1"/>
</dbReference>
<accession>A0A660SKL5</accession>
<dbReference type="UniPathway" id="UPA00075">
    <property type="reaction ID" value="UER00336"/>
</dbReference>
<comment type="catalytic activity">
    <reaction evidence="8">
        <text>(2S)-2-[5-amino-1-(5-phospho-beta-D-ribosyl)imidazole-4-carboxamido]succinate = 5-amino-1-(5-phospho-beta-D-ribosyl)imidazole-4-carboxamide + fumarate</text>
        <dbReference type="Rhea" id="RHEA:23920"/>
        <dbReference type="ChEBI" id="CHEBI:29806"/>
        <dbReference type="ChEBI" id="CHEBI:58443"/>
        <dbReference type="ChEBI" id="CHEBI:58475"/>
        <dbReference type="EC" id="4.3.2.2"/>
    </reaction>
    <physiologicalReaction direction="left-to-right" evidence="8">
        <dbReference type="Rhea" id="RHEA:23921"/>
    </physiologicalReaction>
</comment>
<organism evidence="14 15">
    <name type="scientific">candidate division WOR-3 bacterium</name>
    <dbReference type="NCBI Taxonomy" id="2052148"/>
    <lineage>
        <taxon>Bacteria</taxon>
        <taxon>Bacteria division WOR-3</taxon>
    </lineage>
</organism>
<dbReference type="SMART" id="SM00998">
    <property type="entry name" value="ADSL_C"/>
    <property type="match status" value="1"/>
</dbReference>
<dbReference type="Gene3D" id="1.10.40.30">
    <property type="entry name" value="Fumarase/aspartase (C-terminal domain)"/>
    <property type="match status" value="1"/>
</dbReference>
<evidence type="ECO:0000256" key="2">
    <source>
        <dbReference type="ARBA" id="ARBA00004734"/>
    </source>
</evidence>
<comment type="catalytic activity">
    <reaction evidence="10">
        <text>N(6)-(1,2-dicarboxyethyl)-AMP = fumarate + AMP</text>
        <dbReference type="Rhea" id="RHEA:16853"/>
        <dbReference type="ChEBI" id="CHEBI:29806"/>
        <dbReference type="ChEBI" id="CHEBI:57567"/>
        <dbReference type="ChEBI" id="CHEBI:456215"/>
        <dbReference type="EC" id="4.3.2.2"/>
    </reaction>
    <physiologicalReaction direction="left-to-right" evidence="10">
        <dbReference type="Rhea" id="RHEA:16854"/>
    </physiologicalReaction>
</comment>
<dbReference type="Gene3D" id="1.10.275.10">
    <property type="entry name" value="Fumarase/aspartase (N-terminal domain)"/>
    <property type="match status" value="1"/>
</dbReference>
<dbReference type="InterPro" id="IPR022761">
    <property type="entry name" value="Fumarate_lyase_N"/>
</dbReference>
<dbReference type="PRINTS" id="PR00145">
    <property type="entry name" value="ARGSUCLYASE"/>
</dbReference>
<evidence type="ECO:0000256" key="12">
    <source>
        <dbReference type="RuleBase" id="RU361172"/>
    </source>
</evidence>
<dbReference type="InterPro" id="IPR000362">
    <property type="entry name" value="Fumarate_lyase_fam"/>
</dbReference>
<dbReference type="PRINTS" id="PR00149">
    <property type="entry name" value="FUMRATELYASE"/>
</dbReference>
<evidence type="ECO:0000256" key="3">
    <source>
        <dbReference type="ARBA" id="ARBA00008273"/>
    </source>
</evidence>
<dbReference type="GO" id="GO:0070626">
    <property type="term" value="F:(S)-2-(5-amino-1-(5-phospho-D-ribosyl)imidazole-4-carboxamido) succinate lyase (fumarate-forming) activity"/>
    <property type="evidence" value="ECO:0007669"/>
    <property type="project" value="TreeGrafter"/>
</dbReference>
<dbReference type="FunFam" id="1.20.200.10:FF:000008">
    <property type="entry name" value="Adenylosuccinate lyase"/>
    <property type="match status" value="1"/>
</dbReference>
<dbReference type="CDD" id="cd01360">
    <property type="entry name" value="Adenylsuccinate_lyase_1"/>
    <property type="match status" value="1"/>
</dbReference>